<dbReference type="GO" id="GO:0016810">
    <property type="term" value="F:hydrolase activity, acting on carbon-nitrogen (but not peptide) bonds"/>
    <property type="evidence" value="ECO:0007669"/>
    <property type="project" value="InterPro"/>
</dbReference>
<name>A0A518EMA4_9BACT</name>
<evidence type="ECO:0000259" key="3">
    <source>
        <dbReference type="PROSITE" id="PS51677"/>
    </source>
</evidence>
<dbReference type="PANTHER" id="PTHR34216:SF3">
    <property type="entry name" value="POLY-BETA-1,6-N-ACETYL-D-GLUCOSAMINE N-DEACETYLASE"/>
    <property type="match status" value="1"/>
</dbReference>
<reference evidence="4 5" key="1">
    <citation type="submission" date="2019-02" db="EMBL/GenBank/DDBJ databases">
        <title>Deep-cultivation of Planctomycetes and their phenomic and genomic characterization uncovers novel biology.</title>
        <authorList>
            <person name="Wiegand S."/>
            <person name="Jogler M."/>
            <person name="Boedeker C."/>
            <person name="Pinto D."/>
            <person name="Vollmers J."/>
            <person name="Rivas-Marin E."/>
            <person name="Kohn T."/>
            <person name="Peeters S.H."/>
            <person name="Heuer A."/>
            <person name="Rast P."/>
            <person name="Oberbeckmann S."/>
            <person name="Bunk B."/>
            <person name="Jeske O."/>
            <person name="Meyerdierks A."/>
            <person name="Storesund J.E."/>
            <person name="Kallscheuer N."/>
            <person name="Luecker S."/>
            <person name="Lage O.M."/>
            <person name="Pohl T."/>
            <person name="Merkel B.J."/>
            <person name="Hornburger P."/>
            <person name="Mueller R.-W."/>
            <person name="Bruemmer F."/>
            <person name="Labrenz M."/>
            <person name="Spormann A.M."/>
            <person name="Op den Camp H."/>
            <person name="Overmann J."/>
            <person name="Amann R."/>
            <person name="Jetten M.S.M."/>
            <person name="Mascher T."/>
            <person name="Medema M.H."/>
            <person name="Devos D.P."/>
            <person name="Kaster A.-K."/>
            <person name="Ovreas L."/>
            <person name="Rohde M."/>
            <person name="Galperin M.Y."/>
            <person name="Jogler C."/>
        </authorList>
    </citation>
    <scope>NUCLEOTIDE SEQUENCE [LARGE SCALE GENOMIC DNA]</scope>
    <source>
        <strain evidence="4 5">Poly30</strain>
    </source>
</reference>
<evidence type="ECO:0000256" key="1">
    <source>
        <dbReference type="ARBA" id="ARBA00004613"/>
    </source>
</evidence>
<dbReference type="InterPro" id="IPR051398">
    <property type="entry name" value="Polysacch_Deacetylase"/>
</dbReference>
<proteinExistence type="predicted"/>
<dbReference type="Pfam" id="PF01522">
    <property type="entry name" value="Polysacc_deac_1"/>
    <property type="match status" value="1"/>
</dbReference>
<dbReference type="GO" id="GO:0005576">
    <property type="term" value="C:extracellular region"/>
    <property type="evidence" value="ECO:0007669"/>
    <property type="project" value="UniProtKB-SubCell"/>
</dbReference>
<dbReference type="InterPro" id="IPR002509">
    <property type="entry name" value="NODB_dom"/>
</dbReference>
<keyword evidence="2" id="KW-0732">Signal</keyword>
<dbReference type="InterPro" id="IPR011330">
    <property type="entry name" value="Glyco_hydro/deAcase_b/a-brl"/>
</dbReference>
<evidence type="ECO:0000313" key="4">
    <source>
        <dbReference type="EMBL" id="QDV05201.1"/>
    </source>
</evidence>
<sequence length="327" mass="36040">MPNSTRPKRLRRRVLESRPVSACIRAAERSLGPRGGDCLVVAMFHETLSAERFAAQLDVLLEGRQVVSGQMVVDAFAGQGELPANSLWITFDDAYGDFYDVAWPVLERRGLPVTQFIATGFVGSSPAAFWWDRLQSAFKHGRARSVEIPLAHGGTTVVSLSSRGKAWNRARAEIKQMSHTLAMESVDQIIERLDAPDGIVESRVMTWDEIRKLVGRGLEVGGHTREHPMLDQLTREAAAEEIAHGFEDLRANLDSVLPVFAYPSGQYTQGVMESVRRCGIDMAVTTVNGFNRVATVDPMQIRRVPIGPLANEAAVRLRLLMARHGGA</sequence>
<dbReference type="PROSITE" id="PS51677">
    <property type="entry name" value="NODB"/>
    <property type="match status" value="1"/>
</dbReference>
<feature type="domain" description="NodB homology" evidence="3">
    <location>
        <begin position="85"/>
        <end position="327"/>
    </location>
</feature>
<organism evidence="4 5">
    <name type="scientific">Saltatorellus ferox</name>
    <dbReference type="NCBI Taxonomy" id="2528018"/>
    <lineage>
        <taxon>Bacteria</taxon>
        <taxon>Pseudomonadati</taxon>
        <taxon>Planctomycetota</taxon>
        <taxon>Planctomycetia</taxon>
        <taxon>Planctomycetia incertae sedis</taxon>
        <taxon>Saltatorellus</taxon>
    </lineage>
</organism>
<evidence type="ECO:0000256" key="2">
    <source>
        <dbReference type="ARBA" id="ARBA00022729"/>
    </source>
</evidence>
<dbReference type="SUPFAM" id="SSF88713">
    <property type="entry name" value="Glycoside hydrolase/deacetylase"/>
    <property type="match status" value="1"/>
</dbReference>
<evidence type="ECO:0000313" key="5">
    <source>
        <dbReference type="Proteomes" id="UP000320390"/>
    </source>
</evidence>
<dbReference type="RefSeq" id="WP_145194619.1">
    <property type="nucleotide sequence ID" value="NZ_CP036434.1"/>
</dbReference>
<gene>
    <name evidence="4" type="ORF">Poly30_06970</name>
</gene>
<dbReference type="Gene3D" id="3.20.20.370">
    <property type="entry name" value="Glycoside hydrolase/deacetylase"/>
    <property type="match status" value="1"/>
</dbReference>
<dbReference type="OrthoDB" id="9778320at2"/>
<dbReference type="AlphaFoldDB" id="A0A518EMA4"/>
<keyword evidence="5" id="KW-1185">Reference proteome</keyword>
<dbReference type="CDD" id="cd10918">
    <property type="entry name" value="CE4_NodB_like_5s_6s"/>
    <property type="match status" value="1"/>
</dbReference>
<protein>
    <submittedName>
        <fullName evidence="4">Polysaccharide deacetylase</fullName>
    </submittedName>
</protein>
<dbReference type="EMBL" id="CP036434">
    <property type="protein sequence ID" value="QDV05201.1"/>
    <property type="molecule type" value="Genomic_DNA"/>
</dbReference>
<comment type="subcellular location">
    <subcellularLocation>
        <location evidence="1">Secreted</location>
    </subcellularLocation>
</comment>
<dbReference type="GO" id="GO:0005975">
    <property type="term" value="P:carbohydrate metabolic process"/>
    <property type="evidence" value="ECO:0007669"/>
    <property type="project" value="InterPro"/>
</dbReference>
<dbReference type="PANTHER" id="PTHR34216">
    <property type="match status" value="1"/>
</dbReference>
<accession>A0A518EMA4</accession>
<dbReference type="Proteomes" id="UP000320390">
    <property type="component" value="Chromosome"/>
</dbReference>